<evidence type="ECO:0000313" key="6">
    <source>
        <dbReference type="Proteomes" id="UP001519887"/>
    </source>
</evidence>
<dbReference type="Proteomes" id="UP001519887">
    <property type="component" value="Unassembled WGS sequence"/>
</dbReference>
<comment type="caution">
    <text evidence="5">The sequence shown here is derived from an EMBL/GenBank/DDBJ whole genome shotgun (WGS) entry which is preliminary data.</text>
</comment>
<dbReference type="PANTHER" id="PTHR21661">
    <property type="entry name" value="EPOXIDE HYDROLASE 1-RELATED"/>
    <property type="match status" value="1"/>
</dbReference>
<proteinExistence type="inferred from homology"/>
<protein>
    <submittedName>
        <fullName evidence="5">Epoxide hydrolase</fullName>
    </submittedName>
</protein>
<organism evidence="5 6">
    <name type="scientific">Paenibacillus sepulcri</name>
    <dbReference type="NCBI Taxonomy" id="359917"/>
    <lineage>
        <taxon>Bacteria</taxon>
        <taxon>Bacillati</taxon>
        <taxon>Bacillota</taxon>
        <taxon>Bacilli</taxon>
        <taxon>Bacillales</taxon>
        <taxon>Paenibacillaceae</taxon>
        <taxon>Paenibacillus</taxon>
    </lineage>
</organism>
<dbReference type="EMBL" id="JAHZIK010003464">
    <property type="protein sequence ID" value="MBW7461980.1"/>
    <property type="molecule type" value="Genomic_DNA"/>
</dbReference>
<gene>
    <name evidence="5" type="ORF">K0U00_48815</name>
</gene>
<keyword evidence="3 5" id="KW-0378">Hydrolase</keyword>
<dbReference type="Gene3D" id="3.40.50.1820">
    <property type="entry name" value="alpha/beta hydrolase"/>
    <property type="match status" value="1"/>
</dbReference>
<keyword evidence="6" id="KW-1185">Reference proteome</keyword>
<dbReference type="InterPro" id="IPR029058">
    <property type="entry name" value="AB_hydrolase_fold"/>
</dbReference>
<evidence type="ECO:0000256" key="1">
    <source>
        <dbReference type="ARBA" id="ARBA00010088"/>
    </source>
</evidence>
<dbReference type="GO" id="GO:0016787">
    <property type="term" value="F:hydrolase activity"/>
    <property type="evidence" value="ECO:0007669"/>
    <property type="project" value="UniProtKB-KW"/>
</dbReference>
<evidence type="ECO:0000259" key="4">
    <source>
        <dbReference type="Pfam" id="PF06441"/>
    </source>
</evidence>
<feature type="non-terminal residue" evidence="5">
    <location>
        <position position="1"/>
    </location>
</feature>
<dbReference type="PANTHER" id="PTHR21661:SF35">
    <property type="entry name" value="EPOXIDE HYDROLASE"/>
    <property type="match status" value="1"/>
</dbReference>
<keyword evidence="2" id="KW-0058">Aromatic hydrocarbons catabolism</keyword>
<accession>A0ABS7CM04</accession>
<name>A0ABS7CM04_9BACL</name>
<evidence type="ECO:0000313" key="5">
    <source>
        <dbReference type="EMBL" id="MBW7461980.1"/>
    </source>
</evidence>
<reference evidence="5 6" key="1">
    <citation type="submission" date="2021-07" db="EMBL/GenBank/DDBJ databases">
        <title>Paenibacillus radiodurans sp. nov., isolated from the southeastern edge of Tengger Desert.</title>
        <authorList>
            <person name="Zhang G."/>
        </authorList>
    </citation>
    <scope>NUCLEOTIDE SEQUENCE [LARGE SCALE GENOMIC DNA]</scope>
    <source>
        <strain evidence="5 6">CCM 7311</strain>
    </source>
</reference>
<evidence type="ECO:0000256" key="3">
    <source>
        <dbReference type="ARBA" id="ARBA00022801"/>
    </source>
</evidence>
<dbReference type="Pfam" id="PF06441">
    <property type="entry name" value="EHN"/>
    <property type="match status" value="1"/>
</dbReference>
<dbReference type="SUPFAM" id="SSF53474">
    <property type="entry name" value="alpha/beta-Hydrolases"/>
    <property type="match status" value="1"/>
</dbReference>
<comment type="similarity">
    <text evidence="1">Belongs to the peptidase S33 family.</text>
</comment>
<sequence length="135" mass="14673">NEFPQFTTTIDGARIHFMHVRSPEPDAIPLLLTHGWPSSIVEFLDLIGPLANPRAHGGNPADAFHLVIPSVPGFGFSGSDLEPGWNISRIARAWAELMKRLGYEQYGSHGSDLGSLVSRELGIQKPDGLLGIHVL</sequence>
<feature type="non-terminal residue" evidence="5">
    <location>
        <position position="135"/>
    </location>
</feature>
<feature type="domain" description="Epoxide hydrolase N-terminal" evidence="4">
    <location>
        <begin position="1"/>
        <end position="43"/>
    </location>
</feature>
<dbReference type="InterPro" id="IPR010497">
    <property type="entry name" value="Epoxide_hydro_N"/>
</dbReference>
<evidence type="ECO:0000256" key="2">
    <source>
        <dbReference type="ARBA" id="ARBA00022797"/>
    </source>
</evidence>